<organism evidence="4 5">
    <name type="scientific">Ceratodon purpureus</name>
    <name type="common">Fire moss</name>
    <name type="synonym">Dicranum purpureum</name>
    <dbReference type="NCBI Taxonomy" id="3225"/>
    <lineage>
        <taxon>Eukaryota</taxon>
        <taxon>Viridiplantae</taxon>
        <taxon>Streptophyta</taxon>
        <taxon>Embryophyta</taxon>
        <taxon>Bryophyta</taxon>
        <taxon>Bryophytina</taxon>
        <taxon>Bryopsida</taxon>
        <taxon>Dicranidae</taxon>
        <taxon>Pseudoditrichales</taxon>
        <taxon>Ditrichaceae</taxon>
        <taxon>Ceratodon</taxon>
    </lineage>
</organism>
<comment type="caution">
    <text evidence="4">The sequence shown here is derived from an EMBL/GenBank/DDBJ whole genome shotgun (WGS) entry which is preliminary data.</text>
</comment>
<dbReference type="GO" id="GO:0045927">
    <property type="term" value="P:positive regulation of growth"/>
    <property type="evidence" value="ECO:0007669"/>
    <property type="project" value="InterPro"/>
</dbReference>
<evidence type="ECO:0000313" key="4">
    <source>
        <dbReference type="EMBL" id="KAG0590939.1"/>
    </source>
</evidence>
<dbReference type="Pfam" id="PF11961">
    <property type="entry name" value="DUF3475"/>
    <property type="match status" value="1"/>
</dbReference>
<feature type="compositionally biased region" description="Low complexity" evidence="1">
    <location>
        <begin position="341"/>
        <end position="368"/>
    </location>
</feature>
<protein>
    <submittedName>
        <fullName evidence="4">Uncharacterized protein</fullName>
    </submittedName>
</protein>
<feature type="compositionally biased region" description="Polar residues" evidence="1">
    <location>
        <begin position="252"/>
        <end position="261"/>
    </location>
</feature>
<accession>A0A8T0J7I9</accession>
<feature type="domain" description="DUF668" evidence="2">
    <location>
        <begin position="462"/>
        <end position="553"/>
    </location>
</feature>
<dbReference type="InterPro" id="IPR021864">
    <property type="entry name" value="DUF3475"/>
</dbReference>
<name>A0A8T0J7I9_CERPU</name>
<proteinExistence type="predicted"/>
<sequence>MGSQVSTIKAAAGKLAPDSKKKGNRGEKAKIGILAFEVANVMSKSMQLWQSLSDQEILRLRTEIIKGEGVLNLVSDNEAVLLSLACMEKLQDLTAVAGAVARLGQKCQEPALQAFEHIYNDLLKQDINLRALELPHKEMEAKMKKMERYIASTATLYHELEALADIEQAVARLQEDDEVPIGESLSALEQKAMWQRQEIKYMRDLSLWNHTYDKIVKLLAQTVCTIHGRIISVFGSPMLGLSHVFANQQNGESTRPAWQNRSSSQATSSSPRLSYPQSLGSLGHHSSSLNNLSSFSLEAVSRSLSPLGSTTPPHEDRGLGINELAAQSARAVCEYRPVSSPPLSSGSLIPRRNSISSLPSRPQSSPIRHSGPIPMSGPLTGPMSGPMSGPFVVEPPKVFTERSLNAILQAETTEEFTSALLYVTRHSIKPGHTESPLIKQDRQNIRELCDPKSRHRMAPWSTLGGAALALHYANVIIILEKMIRYPHLIAQDARDDLYRMLPKTVRVALRSRLRASMRACEFGKYDSMIAADWKDALERILSWLAPLAHNMIRWQSEHNFEQQQVVSRTNCLLLQTLYFADLAKTEAAITELLVGLNYICGLEQELKQNTVMMEEYAMNKESSDEYLGWQF</sequence>
<feature type="region of interest" description="Disordered" evidence="1">
    <location>
        <begin position="252"/>
        <end position="280"/>
    </location>
</feature>
<keyword evidence="5" id="KW-1185">Reference proteome</keyword>
<gene>
    <name evidence="4" type="ORF">KC19_1G137500</name>
</gene>
<dbReference type="InterPro" id="IPR007700">
    <property type="entry name" value="DUF668"/>
</dbReference>
<dbReference type="PANTHER" id="PTHR31371">
    <property type="entry name" value="BNAC09G50660D PROTEIN"/>
    <property type="match status" value="1"/>
</dbReference>
<dbReference type="Proteomes" id="UP000822688">
    <property type="component" value="Chromosome 1"/>
</dbReference>
<reference evidence="4" key="1">
    <citation type="submission" date="2020-06" db="EMBL/GenBank/DDBJ databases">
        <title>WGS assembly of Ceratodon purpureus strain R40.</title>
        <authorList>
            <person name="Carey S.B."/>
            <person name="Jenkins J."/>
            <person name="Shu S."/>
            <person name="Lovell J.T."/>
            <person name="Sreedasyam A."/>
            <person name="Maumus F."/>
            <person name="Tiley G.P."/>
            <person name="Fernandez-Pozo N."/>
            <person name="Barry K."/>
            <person name="Chen C."/>
            <person name="Wang M."/>
            <person name="Lipzen A."/>
            <person name="Daum C."/>
            <person name="Saski C.A."/>
            <person name="Payton A.C."/>
            <person name="Mcbreen J.C."/>
            <person name="Conrad R.E."/>
            <person name="Kollar L.M."/>
            <person name="Olsson S."/>
            <person name="Huttunen S."/>
            <person name="Landis J.B."/>
            <person name="Wickett N.J."/>
            <person name="Johnson M.G."/>
            <person name="Rensing S.A."/>
            <person name="Grimwood J."/>
            <person name="Schmutz J."/>
            <person name="Mcdaniel S.F."/>
        </authorList>
    </citation>
    <scope>NUCLEOTIDE SEQUENCE</scope>
    <source>
        <strain evidence="4">R40</strain>
    </source>
</reference>
<evidence type="ECO:0000256" key="1">
    <source>
        <dbReference type="SAM" id="MobiDB-lite"/>
    </source>
</evidence>
<feature type="compositionally biased region" description="Low complexity" evidence="1">
    <location>
        <begin position="262"/>
        <end position="280"/>
    </location>
</feature>
<dbReference type="EMBL" id="CM026421">
    <property type="protein sequence ID" value="KAG0590939.1"/>
    <property type="molecule type" value="Genomic_DNA"/>
</dbReference>
<evidence type="ECO:0000313" key="5">
    <source>
        <dbReference type="Proteomes" id="UP000822688"/>
    </source>
</evidence>
<dbReference type="Pfam" id="PF05003">
    <property type="entry name" value="DUF668"/>
    <property type="match status" value="1"/>
</dbReference>
<feature type="region of interest" description="Disordered" evidence="1">
    <location>
        <begin position="337"/>
        <end position="379"/>
    </location>
</feature>
<evidence type="ECO:0000259" key="2">
    <source>
        <dbReference type="Pfam" id="PF05003"/>
    </source>
</evidence>
<dbReference type="PANTHER" id="PTHR31371:SF20">
    <property type="entry name" value="OS12G0146500 PROTEIN"/>
    <property type="match status" value="1"/>
</dbReference>
<feature type="domain" description="DUF3475" evidence="3">
    <location>
        <begin position="33"/>
        <end position="89"/>
    </location>
</feature>
<dbReference type="AlphaFoldDB" id="A0A8T0J7I9"/>
<dbReference type="OrthoDB" id="2018987at2759"/>
<evidence type="ECO:0000259" key="3">
    <source>
        <dbReference type="Pfam" id="PF11961"/>
    </source>
</evidence>